<dbReference type="PROSITE" id="PS50033">
    <property type="entry name" value="UBX"/>
    <property type="match status" value="1"/>
</dbReference>
<evidence type="ECO:0000256" key="1">
    <source>
        <dbReference type="SAM" id="MobiDB-lite"/>
    </source>
</evidence>
<dbReference type="PANTHER" id="PTHR46424">
    <property type="entry name" value="UBX DOMAIN-CONTAINING PROTEIN 4"/>
    <property type="match status" value="1"/>
</dbReference>
<gene>
    <name evidence="3" type="ORF">SCODWIG_00198</name>
</gene>
<dbReference type="GO" id="GO:0005783">
    <property type="term" value="C:endoplasmic reticulum"/>
    <property type="evidence" value="ECO:0007669"/>
    <property type="project" value="TreeGrafter"/>
</dbReference>
<dbReference type="GO" id="GO:0036503">
    <property type="term" value="P:ERAD pathway"/>
    <property type="evidence" value="ECO:0007669"/>
    <property type="project" value="TreeGrafter"/>
</dbReference>
<dbReference type="InterPro" id="IPR029071">
    <property type="entry name" value="Ubiquitin-like_domsf"/>
</dbReference>
<dbReference type="Proteomes" id="UP000262825">
    <property type="component" value="Unassembled WGS sequence"/>
</dbReference>
<dbReference type="Gene3D" id="3.10.20.90">
    <property type="entry name" value="Phosphatidylinositol 3-kinase Catalytic Subunit, Chain A, domain 1"/>
    <property type="match status" value="1"/>
</dbReference>
<dbReference type="VEuPathDB" id="FungiDB:SCODWIG_00198"/>
<dbReference type="PANTHER" id="PTHR46424:SF1">
    <property type="entry name" value="UBX DOMAIN-CONTAINING PROTEIN 4"/>
    <property type="match status" value="1"/>
</dbReference>
<dbReference type="InterPro" id="IPR001012">
    <property type="entry name" value="UBX_dom"/>
</dbReference>
<keyword evidence="4" id="KW-1185">Reference proteome</keyword>
<feature type="compositionally biased region" description="Polar residues" evidence="1">
    <location>
        <begin position="168"/>
        <end position="186"/>
    </location>
</feature>
<feature type="region of interest" description="Disordered" evidence="1">
    <location>
        <begin position="167"/>
        <end position="189"/>
    </location>
</feature>
<feature type="domain" description="UBX" evidence="2">
    <location>
        <begin position="256"/>
        <end position="334"/>
    </location>
</feature>
<evidence type="ECO:0000313" key="3">
    <source>
        <dbReference type="EMBL" id="SSD58437.1"/>
    </source>
</evidence>
<dbReference type="OrthoDB" id="3972947at2759"/>
<dbReference type="Pfam" id="PF00789">
    <property type="entry name" value="UBX"/>
    <property type="match status" value="1"/>
</dbReference>
<dbReference type="EMBL" id="UFAJ01000013">
    <property type="protein sequence ID" value="SSD58437.1"/>
    <property type="molecule type" value="Genomic_DNA"/>
</dbReference>
<proteinExistence type="predicted"/>
<sequence>MERLHYLFETSVETAVKKSLESNKPLIVYSTDDNDDQWLLSWLNEDLLDLIAKDSILLKLFKDSVQFGYFQQIAPNVTVPSVCCIFGGNITEVLLKDQDGLGERLRKCINTIKDTQAVQSPNTATSATVGTDVNQSPPVDTRINRSLQQSTSITPDGIVEPEILNDSIKPSNQSTTSSSAPIAQLSNEEKKYRQKVINEQNKIKEEKLRIKRLLKQDKEERESYEREMLRSNNMNKNGEGENAPVEVKDKIKGSAVHKEKCALLLRLTNGNTLTHEFNSQETLNDVRKWVDINRTDGDVPYSFHRNIPRVTFGDADELKSLQALELPPRSALILQPFSIEEKNIAHVQSKNPGLLYKVYRGVSSWWSKDSTEKDLSNDNPNDNISAISNNSNFINDVVDNHQPYDVTHSPASSTYLSPRQSFYSTVNNESQLSVTSGSTPNVYHFLTQNENVNDDERSTYNGNNVNLKDDKAKD</sequence>
<dbReference type="AlphaFoldDB" id="A0A376B198"/>
<feature type="region of interest" description="Disordered" evidence="1">
    <location>
        <begin position="453"/>
        <end position="474"/>
    </location>
</feature>
<evidence type="ECO:0000313" key="4">
    <source>
        <dbReference type="Proteomes" id="UP000262825"/>
    </source>
</evidence>
<accession>A0A376B198</accession>
<dbReference type="Pfam" id="PF23187">
    <property type="entry name" value="UBX7_N"/>
    <property type="match status" value="1"/>
</dbReference>
<organism evidence="3 4">
    <name type="scientific">Saccharomycodes ludwigii</name>
    <dbReference type="NCBI Taxonomy" id="36035"/>
    <lineage>
        <taxon>Eukaryota</taxon>
        <taxon>Fungi</taxon>
        <taxon>Dikarya</taxon>
        <taxon>Ascomycota</taxon>
        <taxon>Saccharomycotina</taxon>
        <taxon>Saccharomycetes</taxon>
        <taxon>Saccharomycodales</taxon>
        <taxon>Saccharomycodaceae</taxon>
        <taxon>Saccharomycodes</taxon>
    </lineage>
</organism>
<dbReference type="SUPFAM" id="SSF54236">
    <property type="entry name" value="Ubiquitin-like"/>
    <property type="match status" value="1"/>
</dbReference>
<evidence type="ECO:0000259" key="2">
    <source>
        <dbReference type="PROSITE" id="PS50033"/>
    </source>
</evidence>
<reference evidence="4" key="1">
    <citation type="submission" date="2018-06" db="EMBL/GenBank/DDBJ databases">
        <authorList>
            <person name="Guldener U."/>
        </authorList>
    </citation>
    <scope>NUCLEOTIDE SEQUENCE [LARGE SCALE GENOMIC DNA]</scope>
    <source>
        <strain evidence="4">UTAD17</strain>
    </source>
</reference>
<name>A0A376B198_9ASCO</name>
<protein>
    <submittedName>
        <fullName evidence="3">Related to UBX domain-containing protein 7</fullName>
    </submittedName>
</protein>
<dbReference type="SMART" id="SM00166">
    <property type="entry name" value="UBX"/>
    <property type="match status" value="1"/>
</dbReference>